<dbReference type="AlphaFoldDB" id="A0A0E9Q483"/>
<dbReference type="EMBL" id="GBXM01096866">
    <property type="protein sequence ID" value="JAH11711.1"/>
    <property type="molecule type" value="Transcribed_RNA"/>
</dbReference>
<evidence type="ECO:0000256" key="1">
    <source>
        <dbReference type="SAM" id="Phobius"/>
    </source>
</evidence>
<reference evidence="2" key="2">
    <citation type="journal article" date="2015" name="Fish Shellfish Immunol.">
        <title>Early steps in the European eel (Anguilla anguilla)-Vibrio vulnificus interaction in the gills: Role of the RtxA13 toxin.</title>
        <authorList>
            <person name="Callol A."/>
            <person name="Pajuelo D."/>
            <person name="Ebbesson L."/>
            <person name="Teles M."/>
            <person name="MacKenzie S."/>
            <person name="Amaro C."/>
        </authorList>
    </citation>
    <scope>NUCLEOTIDE SEQUENCE</scope>
</reference>
<evidence type="ECO:0000313" key="2">
    <source>
        <dbReference type="EMBL" id="JAH11711.1"/>
    </source>
</evidence>
<organism evidence="2">
    <name type="scientific">Anguilla anguilla</name>
    <name type="common">European freshwater eel</name>
    <name type="synonym">Muraena anguilla</name>
    <dbReference type="NCBI Taxonomy" id="7936"/>
    <lineage>
        <taxon>Eukaryota</taxon>
        <taxon>Metazoa</taxon>
        <taxon>Chordata</taxon>
        <taxon>Craniata</taxon>
        <taxon>Vertebrata</taxon>
        <taxon>Euteleostomi</taxon>
        <taxon>Actinopterygii</taxon>
        <taxon>Neopterygii</taxon>
        <taxon>Teleostei</taxon>
        <taxon>Anguilliformes</taxon>
        <taxon>Anguillidae</taxon>
        <taxon>Anguilla</taxon>
    </lineage>
</organism>
<accession>A0A0E9Q483</accession>
<sequence>MSYYGESNRRTKCGSMLAGSLLHGVNFVYSVVLFRLFRFLKKTTV</sequence>
<name>A0A0E9Q483_ANGAN</name>
<proteinExistence type="predicted"/>
<keyword evidence="1" id="KW-0812">Transmembrane</keyword>
<protein>
    <submittedName>
        <fullName evidence="2">Uncharacterized protein</fullName>
    </submittedName>
</protein>
<keyword evidence="1" id="KW-0472">Membrane</keyword>
<reference evidence="2" key="1">
    <citation type="submission" date="2014-11" db="EMBL/GenBank/DDBJ databases">
        <authorList>
            <person name="Amaro Gonzalez C."/>
        </authorList>
    </citation>
    <scope>NUCLEOTIDE SEQUENCE</scope>
</reference>
<keyword evidence="1" id="KW-1133">Transmembrane helix</keyword>
<feature type="transmembrane region" description="Helical" evidence="1">
    <location>
        <begin position="20"/>
        <end position="37"/>
    </location>
</feature>